<keyword evidence="2" id="KW-1185">Reference proteome</keyword>
<dbReference type="Proteomes" id="UP000298663">
    <property type="component" value="Unassembled WGS sequence"/>
</dbReference>
<proteinExistence type="predicted"/>
<comment type="caution">
    <text evidence="1">The sequence shown here is derived from an EMBL/GenBank/DDBJ whole genome shotgun (WGS) entry which is preliminary data.</text>
</comment>
<evidence type="ECO:0000313" key="1">
    <source>
        <dbReference type="EMBL" id="TKR79786.1"/>
    </source>
</evidence>
<reference evidence="1 2" key="1">
    <citation type="journal article" date="2015" name="Genome Biol.">
        <title>Comparative genomics of Steinernema reveals deeply conserved gene regulatory networks.</title>
        <authorList>
            <person name="Dillman A.R."/>
            <person name="Macchietto M."/>
            <person name="Porter C.F."/>
            <person name="Rogers A."/>
            <person name="Williams B."/>
            <person name="Antoshechkin I."/>
            <person name="Lee M.M."/>
            <person name="Goodwin Z."/>
            <person name="Lu X."/>
            <person name="Lewis E.E."/>
            <person name="Goodrich-Blair H."/>
            <person name="Stock S.P."/>
            <person name="Adams B.J."/>
            <person name="Sternberg P.W."/>
            <person name="Mortazavi A."/>
        </authorList>
    </citation>
    <scope>NUCLEOTIDE SEQUENCE [LARGE SCALE GENOMIC DNA]</scope>
    <source>
        <strain evidence="1 2">ALL</strain>
    </source>
</reference>
<evidence type="ECO:0000313" key="2">
    <source>
        <dbReference type="Proteomes" id="UP000298663"/>
    </source>
</evidence>
<protein>
    <submittedName>
        <fullName evidence="1">Uncharacterized protein</fullName>
    </submittedName>
</protein>
<name>A0A4U5N9W5_STECR</name>
<sequence length="75" mass="8821">MIMVTFGLKMLFSRRKQTITEEIMQEEERKKGKDFNGKQTAVKRLTEDGRVAAEKTFDKENGDARIYRVYFGLLK</sequence>
<reference evidence="1 2" key="2">
    <citation type="journal article" date="2019" name="G3 (Bethesda)">
        <title>Hybrid Assembly of the Genome of the Entomopathogenic Nematode Steinernema carpocapsae Identifies the X-Chromosome.</title>
        <authorList>
            <person name="Serra L."/>
            <person name="Macchietto M."/>
            <person name="Macias-Munoz A."/>
            <person name="McGill C.J."/>
            <person name="Rodriguez I.M."/>
            <person name="Rodriguez B."/>
            <person name="Murad R."/>
            <person name="Mortazavi A."/>
        </authorList>
    </citation>
    <scope>NUCLEOTIDE SEQUENCE [LARGE SCALE GENOMIC DNA]</scope>
    <source>
        <strain evidence="1 2">ALL</strain>
    </source>
</reference>
<dbReference type="AlphaFoldDB" id="A0A4U5N9W5"/>
<accession>A0A4U5N9W5</accession>
<dbReference type="EMBL" id="AZBU02000004">
    <property type="protein sequence ID" value="TKR79786.1"/>
    <property type="molecule type" value="Genomic_DNA"/>
</dbReference>
<organism evidence="1 2">
    <name type="scientific">Steinernema carpocapsae</name>
    <name type="common">Entomopathogenic nematode</name>
    <dbReference type="NCBI Taxonomy" id="34508"/>
    <lineage>
        <taxon>Eukaryota</taxon>
        <taxon>Metazoa</taxon>
        <taxon>Ecdysozoa</taxon>
        <taxon>Nematoda</taxon>
        <taxon>Chromadorea</taxon>
        <taxon>Rhabditida</taxon>
        <taxon>Tylenchina</taxon>
        <taxon>Panagrolaimomorpha</taxon>
        <taxon>Strongyloidoidea</taxon>
        <taxon>Steinernematidae</taxon>
        <taxon>Steinernema</taxon>
    </lineage>
</organism>
<gene>
    <name evidence="1" type="ORF">L596_013953</name>
</gene>